<dbReference type="Proteomes" id="UP000198701">
    <property type="component" value="Unassembled WGS sequence"/>
</dbReference>
<protein>
    <recommendedName>
        <fullName evidence="2">DUF6036 domain-containing protein</fullName>
    </recommendedName>
</protein>
<dbReference type="Pfam" id="PF19502">
    <property type="entry name" value="DUF6036"/>
    <property type="match status" value="1"/>
</dbReference>
<dbReference type="RefSeq" id="WP_092324834.1">
    <property type="nucleotide sequence ID" value="NZ_FNFU01000023.1"/>
</dbReference>
<feature type="compositionally biased region" description="Pro residues" evidence="1">
    <location>
        <begin position="181"/>
        <end position="190"/>
    </location>
</feature>
<accession>A0A1G9GNR7</accession>
<evidence type="ECO:0000256" key="1">
    <source>
        <dbReference type="SAM" id="MobiDB-lite"/>
    </source>
</evidence>
<dbReference type="OrthoDB" id="4376297at2"/>
<keyword evidence="4" id="KW-1185">Reference proteome</keyword>
<reference evidence="3 4" key="1">
    <citation type="submission" date="2016-10" db="EMBL/GenBank/DDBJ databases">
        <authorList>
            <person name="de Groot N.N."/>
        </authorList>
    </citation>
    <scope>NUCLEOTIDE SEQUENCE [LARGE SCALE GENOMIC DNA]</scope>
    <source>
        <strain evidence="3 4">CGMCC 1.5382</strain>
    </source>
</reference>
<organism evidence="3 4">
    <name type="scientific">Cryobacterium psychrotolerans</name>
    <dbReference type="NCBI Taxonomy" id="386301"/>
    <lineage>
        <taxon>Bacteria</taxon>
        <taxon>Bacillati</taxon>
        <taxon>Actinomycetota</taxon>
        <taxon>Actinomycetes</taxon>
        <taxon>Micrococcales</taxon>
        <taxon>Microbacteriaceae</taxon>
        <taxon>Cryobacterium</taxon>
    </lineage>
</organism>
<feature type="domain" description="DUF6036" evidence="2">
    <location>
        <begin position="22"/>
        <end position="142"/>
    </location>
</feature>
<feature type="region of interest" description="Disordered" evidence="1">
    <location>
        <begin position="177"/>
        <end position="206"/>
    </location>
</feature>
<evidence type="ECO:0000259" key="2">
    <source>
        <dbReference type="Pfam" id="PF19502"/>
    </source>
</evidence>
<name>A0A1G9GNR7_9MICO</name>
<evidence type="ECO:0000313" key="4">
    <source>
        <dbReference type="Proteomes" id="UP000198701"/>
    </source>
</evidence>
<dbReference type="STRING" id="386301.SAMN05216282_1237"/>
<dbReference type="InterPro" id="IPR045792">
    <property type="entry name" value="DUF6036"/>
</dbReference>
<proteinExistence type="predicted"/>
<sequence length="206" mass="22344">MPGDQLDRDDLVRGINVVIAKLRAAGQPAGIRIVGGAALALRYFDRRTTADIDAHLQPEQPILKAAVEVANEHGWPQDWLSSNATMFLPAYGADPEWEVLYANEDITVEVASPRALLAMKLNASRPGRDVQDIANLLAICEIRDLNAAEEVLNDFYPGDGLPDKALRLLEPIFKQGLPAVPASPPPPLLGPPTSHQAPQQEARPDE</sequence>
<dbReference type="AlphaFoldDB" id="A0A1G9GNR7"/>
<dbReference type="EMBL" id="FNFU01000023">
    <property type="protein sequence ID" value="SDL02306.1"/>
    <property type="molecule type" value="Genomic_DNA"/>
</dbReference>
<evidence type="ECO:0000313" key="3">
    <source>
        <dbReference type="EMBL" id="SDL02306.1"/>
    </source>
</evidence>
<gene>
    <name evidence="3" type="ORF">SAMN05216282_1237</name>
</gene>